<dbReference type="AlphaFoldDB" id="A0A444JP15"/>
<accession>A0A444JP15</accession>
<dbReference type="SUPFAM" id="SSF52733">
    <property type="entry name" value="Nicotinate mononucleotide:5,6-dimethylbenzimidazole phosphoribosyltransferase (CobT)"/>
    <property type="match status" value="1"/>
</dbReference>
<proteinExistence type="predicted"/>
<dbReference type="PANTHER" id="PTHR38811">
    <property type="match status" value="1"/>
</dbReference>
<evidence type="ECO:0000313" key="2">
    <source>
        <dbReference type="Proteomes" id="UP000287563"/>
    </source>
</evidence>
<organism evidence="1 2">
    <name type="scientific">Photobacterium chitinilyticum</name>
    <dbReference type="NCBI Taxonomy" id="2485123"/>
    <lineage>
        <taxon>Bacteria</taxon>
        <taxon>Pseudomonadati</taxon>
        <taxon>Pseudomonadota</taxon>
        <taxon>Gammaproteobacteria</taxon>
        <taxon>Vibrionales</taxon>
        <taxon>Vibrionaceae</taxon>
        <taxon>Photobacterium</taxon>
    </lineage>
</organism>
<gene>
    <name evidence="1" type="ORF">EDI28_13730</name>
</gene>
<keyword evidence="2" id="KW-1185">Reference proteome</keyword>
<dbReference type="Gene3D" id="3.40.50.10210">
    <property type="match status" value="1"/>
</dbReference>
<comment type="caution">
    <text evidence="1">The sequence shown here is derived from an EMBL/GenBank/DDBJ whole genome shotgun (WGS) entry which is preliminary data.</text>
</comment>
<reference evidence="1 2" key="1">
    <citation type="submission" date="2018-11" db="EMBL/GenBank/DDBJ databases">
        <title>Photobacterium sp. BEI247 sp. nov., a marine bacterium isolated from Yongle Blue Hole in the South China Sea.</title>
        <authorList>
            <person name="Wang X."/>
        </authorList>
    </citation>
    <scope>NUCLEOTIDE SEQUENCE [LARGE SCALE GENOMIC DNA]</scope>
    <source>
        <strain evidence="2">BEI247</strain>
    </source>
</reference>
<dbReference type="EMBL" id="RJLM01000005">
    <property type="protein sequence ID" value="RWX54805.1"/>
    <property type="molecule type" value="Genomic_DNA"/>
</dbReference>
<dbReference type="InterPro" id="IPR002805">
    <property type="entry name" value="Nict_dMeBzImd_PRibTrfase_arc"/>
</dbReference>
<dbReference type="RefSeq" id="WP_128784431.1">
    <property type="nucleotide sequence ID" value="NZ_RJLM01000005.1"/>
</dbReference>
<dbReference type="Proteomes" id="UP000287563">
    <property type="component" value="Unassembled WGS sequence"/>
</dbReference>
<dbReference type="OrthoDB" id="5810146at2"/>
<dbReference type="PANTHER" id="PTHR38811:SF1">
    <property type="entry name" value="UPF0284 PROTEIN SLL1500"/>
    <property type="match status" value="1"/>
</dbReference>
<sequence>MVGSVVAVEWINFVIFNAVAPIPELHKVSDAGAGKNLMQLTPTRDAELIACGRANSTLGGMLTASPIAGSQSVSPAILVHGVLKALQNQGLKVRLHCYQLGLEQQPDFSGNSLDDIVCHHCPLGEEARLIKQRLLPELARQLHAGEGHVIAECGVGGTTFATLWLRHWLEWNISLAGSTKDPDKLAIKEQVLALLAGKFAHFPCKVLPFLQHQQASDPVQRALCALLMTRCSDNTVLELKLAGGMMFVAPLLVLGADAVRHQLKIATTRWVLEGKDAQAVLSRLPSAYEVVPSTTDFNRSVYRALHLYEQGYVVEGCGLGGCLVLAEQWGLSQQQIIDSLDAAVKPWLE</sequence>
<name>A0A444JP15_9GAMM</name>
<protein>
    <submittedName>
        <fullName evidence="1">Uncharacterized protein</fullName>
    </submittedName>
</protein>
<evidence type="ECO:0000313" key="1">
    <source>
        <dbReference type="EMBL" id="RWX54805.1"/>
    </source>
</evidence>
<dbReference type="GO" id="GO:0008939">
    <property type="term" value="F:nicotinate-nucleotide-dimethylbenzimidazole phosphoribosyltransferase activity"/>
    <property type="evidence" value="ECO:0007669"/>
    <property type="project" value="InterPro"/>
</dbReference>
<dbReference type="InterPro" id="IPR036087">
    <property type="entry name" value="Nict_dMeBzImd_PRibTrfase_sf"/>
</dbReference>